<comment type="caution">
    <text evidence="1">The sequence shown here is derived from an EMBL/GenBank/DDBJ whole genome shotgun (WGS) entry which is preliminary data.</text>
</comment>
<name>A0A9W9U929_PENBR</name>
<gene>
    <name evidence="1" type="ORF">N7452_011453</name>
</gene>
<proteinExistence type="predicted"/>
<evidence type="ECO:0000313" key="2">
    <source>
        <dbReference type="Proteomes" id="UP001147695"/>
    </source>
</evidence>
<protein>
    <submittedName>
        <fullName evidence="1">Uncharacterized protein</fullName>
    </submittedName>
</protein>
<reference evidence="1" key="2">
    <citation type="journal article" date="2023" name="IMA Fungus">
        <title>Comparative genomic study of the Penicillium genus elucidates a diverse pangenome and 15 lateral gene transfer events.</title>
        <authorList>
            <person name="Petersen C."/>
            <person name="Sorensen T."/>
            <person name="Nielsen M.R."/>
            <person name="Sondergaard T.E."/>
            <person name="Sorensen J.L."/>
            <person name="Fitzpatrick D.A."/>
            <person name="Frisvad J.C."/>
            <person name="Nielsen K.L."/>
        </authorList>
    </citation>
    <scope>NUCLEOTIDE SEQUENCE</scope>
    <source>
        <strain evidence="1">IBT 35673</strain>
    </source>
</reference>
<organism evidence="1 2">
    <name type="scientific">Penicillium brevicompactum</name>
    <dbReference type="NCBI Taxonomy" id="5074"/>
    <lineage>
        <taxon>Eukaryota</taxon>
        <taxon>Fungi</taxon>
        <taxon>Dikarya</taxon>
        <taxon>Ascomycota</taxon>
        <taxon>Pezizomycotina</taxon>
        <taxon>Eurotiomycetes</taxon>
        <taxon>Eurotiomycetidae</taxon>
        <taxon>Eurotiales</taxon>
        <taxon>Aspergillaceae</taxon>
        <taxon>Penicillium</taxon>
    </lineage>
</organism>
<dbReference type="AlphaFoldDB" id="A0A9W9U929"/>
<accession>A0A9W9U929</accession>
<reference evidence="1" key="1">
    <citation type="submission" date="2022-12" db="EMBL/GenBank/DDBJ databases">
        <authorList>
            <person name="Petersen C."/>
        </authorList>
    </citation>
    <scope>NUCLEOTIDE SEQUENCE</scope>
    <source>
        <strain evidence="1">IBT 35673</strain>
    </source>
</reference>
<dbReference type="EMBL" id="JAPZBQ010000006">
    <property type="protein sequence ID" value="KAJ5323164.1"/>
    <property type="molecule type" value="Genomic_DNA"/>
</dbReference>
<evidence type="ECO:0000313" key="1">
    <source>
        <dbReference type="EMBL" id="KAJ5323164.1"/>
    </source>
</evidence>
<dbReference type="Proteomes" id="UP001147695">
    <property type="component" value="Unassembled WGS sequence"/>
</dbReference>
<sequence length="277" mass="29438">MVLDATAAGVPFSLNDLQVLAGEYLGGPSQGWDPQNAFGHLFGSGLDPKMFVLRAHLTALLGEIILVVNPGTPDACILRLNVAPEYLWVGIHWAGPEIGMCSFSLLLAAQFSSLFNELSLTASAPLSAYVDGLLFLCTSRPLIAWSVMHHSRPVQQWQSLMGALQQYLYSASSVGPTSTDVNRAQPGVERSPPRPVDTMIRDLALDMDICEVPGTGFAAAAPAPAFPPAATAAAPLAAPPISSCSAAAMFLNRRPRCSPSPDYEAASRARKTYRARC</sequence>